<dbReference type="RefSeq" id="WP_332087376.1">
    <property type="nucleotide sequence ID" value="NZ_JARBCY010000043.1"/>
</dbReference>
<dbReference type="EMBL" id="JARBCY010000043">
    <property type="protein sequence ID" value="MEF3318262.1"/>
    <property type="molecule type" value="Genomic_DNA"/>
</dbReference>
<dbReference type="Gene3D" id="3.30.2310.20">
    <property type="entry name" value="RelE-like"/>
    <property type="match status" value="1"/>
</dbReference>
<keyword evidence="2" id="KW-1277">Toxin-antitoxin system</keyword>
<comment type="similarity">
    <text evidence="1">Belongs to the RelE toxin family.</text>
</comment>
<evidence type="ECO:0000313" key="3">
    <source>
        <dbReference type="EMBL" id="MEF3318262.1"/>
    </source>
</evidence>
<proteinExistence type="inferred from homology"/>
<dbReference type="PANTHER" id="PTHR35601:SF1">
    <property type="entry name" value="TOXIN RELE"/>
    <property type="match status" value="1"/>
</dbReference>
<dbReference type="PANTHER" id="PTHR35601">
    <property type="entry name" value="TOXIN RELE"/>
    <property type="match status" value="1"/>
</dbReference>
<dbReference type="InterPro" id="IPR035093">
    <property type="entry name" value="RelE/ParE_toxin_dom_sf"/>
</dbReference>
<evidence type="ECO:0000256" key="1">
    <source>
        <dbReference type="ARBA" id="ARBA00006226"/>
    </source>
</evidence>
<reference evidence="3 4" key="1">
    <citation type="submission" date="2022-11" db="EMBL/GenBank/DDBJ databases">
        <title>The First Case of Preauricular Fistular Abscess Caused by Peptoniphilus grossensis.</title>
        <authorList>
            <person name="Byun J.-H."/>
        </authorList>
    </citation>
    <scope>NUCLEOTIDE SEQUENCE [LARGE SCALE GENOMIC DNA]</scope>
    <source>
        <strain evidence="3 4">GYB008</strain>
    </source>
</reference>
<keyword evidence="4" id="KW-1185">Reference proteome</keyword>
<evidence type="ECO:0000313" key="4">
    <source>
        <dbReference type="Proteomes" id="UP001328425"/>
    </source>
</evidence>
<organism evidence="3 4">
    <name type="scientific">Peptoniphilus grossensis</name>
    <dbReference type="NCBI Taxonomy" id="1465756"/>
    <lineage>
        <taxon>Bacteria</taxon>
        <taxon>Bacillati</taxon>
        <taxon>Bacillota</taxon>
        <taxon>Tissierellia</taxon>
        <taxon>Tissierellales</taxon>
        <taxon>Peptoniphilaceae</taxon>
        <taxon>Peptoniphilus</taxon>
    </lineage>
</organism>
<dbReference type="Pfam" id="PF05016">
    <property type="entry name" value="ParE_toxin"/>
    <property type="match status" value="1"/>
</dbReference>
<protein>
    <submittedName>
        <fullName evidence="3">Type II toxin-antitoxin system RelE/ParE family toxin</fullName>
    </submittedName>
</protein>
<name>A0ABU7XBN3_9FIRM</name>
<dbReference type="SUPFAM" id="SSF143011">
    <property type="entry name" value="RelE-like"/>
    <property type="match status" value="1"/>
</dbReference>
<comment type="caution">
    <text evidence="3">The sequence shown here is derived from an EMBL/GenBank/DDBJ whole genome shotgun (WGS) entry which is preliminary data.</text>
</comment>
<dbReference type="Proteomes" id="UP001328425">
    <property type="component" value="Unassembled WGS sequence"/>
</dbReference>
<accession>A0ABU7XBN3</accession>
<dbReference type="NCBIfam" id="TIGR02385">
    <property type="entry name" value="RelE_StbE"/>
    <property type="match status" value="1"/>
</dbReference>
<gene>
    <name evidence="3" type="ORF">PV361_06070</name>
</gene>
<sequence>MSYQVRTTKKFDKSFKKLDRHSQKLIKNWIESNLINCINPRFWGKALTGNFRGLWRYRIGSYRLLAKIDDDKLIIFAIDVGHRRNIYN</sequence>
<dbReference type="InterPro" id="IPR007712">
    <property type="entry name" value="RelE/ParE_toxin"/>
</dbReference>
<evidence type="ECO:0000256" key="2">
    <source>
        <dbReference type="ARBA" id="ARBA00022649"/>
    </source>
</evidence>